<organism evidence="2 3">
    <name type="scientific">Rhodofomes roseus</name>
    <dbReference type="NCBI Taxonomy" id="34475"/>
    <lineage>
        <taxon>Eukaryota</taxon>
        <taxon>Fungi</taxon>
        <taxon>Dikarya</taxon>
        <taxon>Basidiomycota</taxon>
        <taxon>Agaricomycotina</taxon>
        <taxon>Agaricomycetes</taxon>
        <taxon>Polyporales</taxon>
        <taxon>Rhodofomes</taxon>
    </lineage>
</organism>
<dbReference type="AlphaFoldDB" id="A0A4Y9XQL6"/>
<dbReference type="PANTHER" id="PTHR13848">
    <property type="entry name" value="PROTEIN YIPPEE-LIKE CG15309-RELATED"/>
    <property type="match status" value="1"/>
</dbReference>
<reference evidence="2 3" key="1">
    <citation type="submission" date="2019-01" db="EMBL/GenBank/DDBJ databases">
        <title>Genome sequencing of the rare red list fungi Fomitopsis rosea.</title>
        <authorList>
            <person name="Buettner E."/>
            <person name="Kellner H."/>
        </authorList>
    </citation>
    <scope>NUCLEOTIDE SEQUENCE [LARGE SCALE GENOMIC DNA]</scope>
    <source>
        <strain evidence="2 3">DSM 105464</strain>
    </source>
</reference>
<dbReference type="STRING" id="34475.A0A4Y9XQL6"/>
<evidence type="ECO:0000259" key="1">
    <source>
        <dbReference type="PROSITE" id="PS51792"/>
    </source>
</evidence>
<proteinExistence type="predicted"/>
<evidence type="ECO:0000313" key="2">
    <source>
        <dbReference type="EMBL" id="TFY51481.1"/>
    </source>
</evidence>
<dbReference type="EMBL" id="SEKV01001176">
    <property type="protein sequence ID" value="TFY51481.1"/>
    <property type="molecule type" value="Genomic_DNA"/>
</dbReference>
<gene>
    <name evidence="2" type="ORF">EVJ58_g10541</name>
</gene>
<dbReference type="Proteomes" id="UP000298390">
    <property type="component" value="Unassembled WGS sequence"/>
</dbReference>
<dbReference type="InterPro" id="IPR034751">
    <property type="entry name" value="Yippee"/>
</dbReference>
<name>A0A4Y9XQL6_9APHY</name>
<evidence type="ECO:0000313" key="3">
    <source>
        <dbReference type="Proteomes" id="UP000298390"/>
    </source>
</evidence>
<sequence length="107" mass="11792">MQGPHRGGRVDHRSAQTGFRGYKGKAVLYASTLNTVLAAPSILLMDTGAHTIQEAACAPCGTYLGWKIVRAHEASEKWKEGRFLPDRSRAVYRIFRTTPGDDCSVRT</sequence>
<protein>
    <recommendedName>
        <fullName evidence="1">Yippee domain-containing protein</fullName>
    </recommendedName>
</protein>
<accession>A0A4Y9XQL6</accession>
<dbReference type="InterPro" id="IPR039058">
    <property type="entry name" value="Yippee_fam"/>
</dbReference>
<feature type="domain" description="Yippee" evidence="1">
    <location>
        <begin position="1"/>
        <end position="94"/>
    </location>
</feature>
<dbReference type="PROSITE" id="PS51792">
    <property type="entry name" value="YIPPEE"/>
    <property type="match status" value="1"/>
</dbReference>
<comment type="caution">
    <text evidence="2">The sequence shown here is derived from an EMBL/GenBank/DDBJ whole genome shotgun (WGS) entry which is preliminary data.</text>
</comment>